<keyword evidence="7 8" id="KW-0503">Monooxygenase</keyword>
<evidence type="ECO:0000256" key="7">
    <source>
        <dbReference type="ARBA" id="ARBA00023033"/>
    </source>
</evidence>
<keyword evidence="5 8" id="KW-0560">Oxidoreductase</keyword>
<comment type="caution">
    <text evidence="9">The sequence shown here is derived from an EMBL/GenBank/DDBJ whole genome shotgun (WGS) entry which is preliminary data.</text>
</comment>
<dbReference type="PANTHER" id="PTHR24287:SF1">
    <property type="entry name" value="P450, PUTATIVE (EUROFUNG)-RELATED"/>
    <property type="match status" value="1"/>
</dbReference>
<dbReference type="InterPro" id="IPR047146">
    <property type="entry name" value="Cyt_P450_E_CYP52_fungi"/>
</dbReference>
<evidence type="ECO:0000256" key="8">
    <source>
        <dbReference type="RuleBase" id="RU000461"/>
    </source>
</evidence>
<dbReference type="SUPFAM" id="SSF48264">
    <property type="entry name" value="Cytochrome P450"/>
    <property type="match status" value="1"/>
</dbReference>
<proteinExistence type="inferred from homology"/>
<name>A0ABR4AP06_9LECA</name>
<keyword evidence="10" id="KW-1185">Reference proteome</keyword>
<evidence type="ECO:0000256" key="6">
    <source>
        <dbReference type="ARBA" id="ARBA00023004"/>
    </source>
</evidence>
<gene>
    <name evidence="9" type="ORF">ABVK25_011466</name>
</gene>
<dbReference type="InterPro" id="IPR017972">
    <property type="entry name" value="Cyt_P450_CS"/>
</dbReference>
<dbReference type="InterPro" id="IPR036396">
    <property type="entry name" value="Cyt_P450_sf"/>
</dbReference>
<dbReference type="Gene3D" id="1.10.630.10">
    <property type="entry name" value="Cytochrome P450"/>
    <property type="match status" value="1"/>
</dbReference>
<dbReference type="Proteomes" id="UP001590951">
    <property type="component" value="Unassembled WGS sequence"/>
</dbReference>
<dbReference type="InterPro" id="IPR001128">
    <property type="entry name" value="Cyt_P450"/>
</dbReference>
<dbReference type="Pfam" id="PF00067">
    <property type="entry name" value="p450"/>
    <property type="match status" value="1"/>
</dbReference>
<dbReference type="PANTHER" id="PTHR24287">
    <property type="entry name" value="P450, PUTATIVE (EUROFUNG)-RELATED"/>
    <property type="match status" value="1"/>
</dbReference>
<evidence type="ECO:0000313" key="10">
    <source>
        <dbReference type="Proteomes" id="UP001590951"/>
    </source>
</evidence>
<dbReference type="PRINTS" id="PR00385">
    <property type="entry name" value="P450"/>
</dbReference>
<sequence length="508" mass="58099">MYNQVLLGLFACIFYSIANALWVHSARRVRIRKGKCQSPHKYTQKWYLFGVDILIENVKQAEAHRFMEHSQYRYRHCGPTFQSSLLGTTTINTIDPKNLQSIYSLDFQSFGLESLRLPTGGPLMGRGIFTTDGPFWEHSRALVKPIFTRAQIADLETLEHHLKQMMDLIPGDGSSVDILPLLSKLFLDTSTAFLFGESVNSLSSKSTIDAENFLSAFTIAQEGVSKRVRQGKFRISFRDPDFKTATKIIRAFTESYVDKALTLRRLLENKERGVLQNDEGPRRVVFLHKLAQQLDDKTELRDQLLSVFTAGHELTAIVTSHVFFLLSRYPTVWRCLRKEIVLLNGREPTFEQLKSMTYLRWVINETLRLFPLAPTNARQALNDTVLPSGGGPSNTSPVFVPKGALVTTNSYVMHRSKHLYGEDAEEFKPERWEAQRQGWHYLPFGGGPRICPGQQLALAEISYTTVRLMQRYERIESRDDQEWKEMLKMTMCNRNGVKIALFSTKVGS</sequence>
<evidence type="ECO:0000256" key="4">
    <source>
        <dbReference type="ARBA" id="ARBA00022723"/>
    </source>
</evidence>
<keyword evidence="4 8" id="KW-0479">Metal-binding</keyword>
<evidence type="ECO:0000313" key="9">
    <source>
        <dbReference type="EMBL" id="KAL2047482.1"/>
    </source>
</evidence>
<comment type="similarity">
    <text evidence="2 8">Belongs to the cytochrome P450 family.</text>
</comment>
<evidence type="ECO:0000256" key="5">
    <source>
        <dbReference type="ARBA" id="ARBA00023002"/>
    </source>
</evidence>
<accession>A0ABR4AP06</accession>
<dbReference type="CDD" id="cd11063">
    <property type="entry name" value="CYP52"/>
    <property type="match status" value="1"/>
</dbReference>
<keyword evidence="3 8" id="KW-0349">Heme</keyword>
<evidence type="ECO:0008006" key="11">
    <source>
        <dbReference type="Google" id="ProtNLM"/>
    </source>
</evidence>
<organism evidence="9 10">
    <name type="scientific">Lepraria finkii</name>
    <dbReference type="NCBI Taxonomy" id="1340010"/>
    <lineage>
        <taxon>Eukaryota</taxon>
        <taxon>Fungi</taxon>
        <taxon>Dikarya</taxon>
        <taxon>Ascomycota</taxon>
        <taxon>Pezizomycotina</taxon>
        <taxon>Lecanoromycetes</taxon>
        <taxon>OSLEUM clade</taxon>
        <taxon>Lecanoromycetidae</taxon>
        <taxon>Lecanorales</taxon>
        <taxon>Lecanorineae</taxon>
        <taxon>Stereocaulaceae</taxon>
        <taxon>Lepraria</taxon>
    </lineage>
</organism>
<comment type="cofactor">
    <cofactor evidence="1">
        <name>heme</name>
        <dbReference type="ChEBI" id="CHEBI:30413"/>
    </cofactor>
</comment>
<protein>
    <recommendedName>
        <fullName evidence="11">Cytochrome P450 alkane hydroxylase</fullName>
    </recommendedName>
</protein>
<dbReference type="PRINTS" id="PR00463">
    <property type="entry name" value="EP450I"/>
</dbReference>
<reference evidence="9 10" key="1">
    <citation type="submission" date="2024-09" db="EMBL/GenBank/DDBJ databases">
        <title>Rethinking Asexuality: The Enigmatic Case of Functional Sexual Genes in Lepraria (Stereocaulaceae).</title>
        <authorList>
            <person name="Doellman M."/>
            <person name="Sun Y."/>
            <person name="Barcenas-Pena A."/>
            <person name="Lumbsch H.T."/>
            <person name="Grewe F."/>
        </authorList>
    </citation>
    <scope>NUCLEOTIDE SEQUENCE [LARGE SCALE GENOMIC DNA]</scope>
    <source>
        <strain evidence="9 10">Grewe 0041</strain>
    </source>
</reference>
<keyword evidence="6 8" id="KW-0408">Iron</keyword>
<evidence type="ECO:0000256" key="1">
    <source>
        <dbReference type="ARBA" id="ARBA00001971"/>
    </source>
</evidence>
<dbReference type="EMBL" id="JBHFEH010000099">
    <property type="protein sequence ID" value="KAL2047482.1"/>
    <property type="molecule type" value="Genomic_DNA"/>
</dbReference>
<dbReference type="InterPro" id="IPR002401">
    <property type="entry name" value="Cyt_P450_E_grp-I"/>
</dbReference>
<dbReference type="PROSITE" id="PS00086">
    <property type="entry name" value="CYTOCHROME_P450"/>
    <property type="match status" value="1"/>
</dbReference>
<evidence type="ECO:0000256" key="3">
    <source>
        <dbReference type="ARBA" id="ARBA00022617"/>
    </source>
</evidence>
<evidence type="ECO:0000256" key="2">
    <source>
        <dbReference type="ARBA" id="ARBA00010617"/>
    </source>
</evidence>